<evidence type="ECO:0000313" key="3">
    <source>
        <dbReference type="Proteomes" id="UP001596303"/>
    </source>
</evidence>
<proteinExistence type="predicted"/>
<dbReference type="Pfam" id="PF10000">
    <property type="entry name" value="ACT_3"/>
    <property type="match status" value="1"/>
</dbReference>
<dbReference type="SUPFAM" id="SSF55021">
    <property type="entry name" value="ACT-like"/>
    <property type="match status" value="2"/>
</dbReference>
<dbReference type="Gene3D" id="3.30.2130.10">
    <property type="entry name" value="VC0802-like"/>
    <property type="match status" value="1"/>
</dbReference>
<keyword evidence="3" id="KW-1185">Reference proteome</keyword>
<evidence type="ECO:0000259" key="1">
    <source>
        <dbReference type="Pfam" id="PF10000"/>
    </source>
</evidence>
<name>A0ABW1S6C8_9PROT</name>
<dbReference type="InterPro" id="IPR018717">
    <property type="entry name" value="DUF2241"/>
</dbReference>
<dbReference type="InterPro" id="IPR045865">
    <property type="entry name" value="ACT-like_dom_sf"/>
</dbReference>
<accession>A0ABW1S6C8</accession>
<reference evidence="3" key="1">
    <citation type="journal article" date="2019" name="Int. J. Syst. Evol. Microbiol.">
        <title>The Global Catalogue of Microorganisms (GCM) 10K type strain sequencing project: providing services to taxonomists for standard genome sequencing and annotation.</title>
        <authorList>
            <consortium name="The Broad Institute Genomics Platform"/>
            <consortium name="The Broad Institute Genome Sequencing Center for Infectious Disease"/>
            <person name="Wu L."/>
            <person name="Ma J."/>
        </authorList>
    </citation>
    <scope>NUCLEOTIDE SEQUENCE [LARGE SCALE GENOMIC DNA]</scope>
    <source>
        <strain evidence="3">CGMCC-1.15741</strain>
    </source>
</reference>
<dbReference type="PANTHER" id="PTHR39199">
    <property type="entry name" value="BLR5128 PROTEIN"/>
    <property type="match status" value="1"/>
</dbReference>
<sequence length="137" mass="14840">MAGEKDLRTLLSSLAPELAETRFVFATSEDASRFEGLEPLMLYREDEGVTAILEAEKAAQNGLDGVFPCRRITLKVHSALDAVGMIASVAEALRLKGIPANTVAGFYHDHIFVPERDAQAAMHAIQSLSDQTKNAPD</sequence>
<feature type="domain" description="DUF2241" evidence="1">
    <location>
        <begin position="2"/>
        <end position="70"/>
    </location>
</feature>
<dbReference type="EMBL" id="JBHSSW010000002">
    <property type="protein sequence ID" value="MFC6196743.1"/>
    <property type="molecule type" value="Genomic_DNA"/>
</dbReference>
<gene>
    <name evidence="2" type="ORF">ACFQDM_01560</name>
</gene>
<evidence type="ECO:0000313" key="2">
    <source>
        <dbReference type="EMBL" id="MFC6196743.1"/>
    </source>
</evidence>
<dbReference type="PANTHER" id="PTHR39199:SF1">
    <property type="entry name" value="BLR5128 PROTEIN"/>
    <property type="match status" value="1"/>
</dbReference>
<comment type="caution">
    <text evidence="2">The sequence shown here is derived from an EMBL/GenBank/DDBJ whole genome shotgun (WGS) entry which is preliminary data.</text>
</comment>
<protein>
    <submittedName>
        <fullName evidence="2">ACT domain-containing protein</fullName>
    </submittedName>
</protein>
<dbReference type="Proteomes" id="UP001596303">
    <property type="component" value="Unassembled WGS sequence"/>
</dbReference>
<dbReference type="RefSeq" id="WP_377374560.1">
    <property type="nucleotide sequence ID" value="NZ_JBHSSW010000002.1"/>
</dbReference>
<organism evidence="2 3">
    <name type="scientific">Ponticaulis profundi</name>
    <dbReference type="NCBI Taxonomy" id="2665222"/>
    <lineage>
        <taxon>Bacteria</taxon>
        <taxon>Pseudomonadati</taxon>
        <taxon>Pseudomonadota</taxon>
        <taxon>Alphaproteobacteria</taxon>
        <taxon>Hyphomonadales</taxon>
        <taxon>Hyphomonadaceae</taxon>
        <taxon>Ponticaulis</taxon>
    </lineage>
</organism>